<evidence type="ECO:0000256" key="1">
    <source>
        <dbReference type="SAM" id="MobiDB-lite"/>
    </source>
</evidence>
<comment type="caution">
    <text evidence="3">The sequence shown here is derived from an EMBL/GenBank/DDBJ whole genome shotgun (WGS) entry which is preliminary data.</text>
</comment>
<dbReference type="CDD" id="cd00085">
    <property type="entry name" value="HNHc"/>
    <property type="match status" value="1"/>
</dbReference>
<dbReference type="SUPFAM" id="SSF54060">
    <property type="entry name" value="His-Me finger endonucleases"/>
    <property type="match status" value="1"/>
</dbReference>
<sequence>MDGHQGHYIRLHLAAAQSGCCAICGRTGMWLDQPLALVVDHIDGNPENNRRENLRLICPNCDSQLPTYKSRNRGNGRHYRRQRYADGQSF</sequence>
<proteinExistence type="predicted"/>
<gene>
    <name evidence="3" type="ORF">HLY00_3871</name>
</gene>
<dbReference type="InterPro" id="IPR003615">
    <property type="entry name" value="HNH_nuc"/>
</dbReference>
<evidence type="ECO:0000313" key="4">
    <source>
        <dbReference type="Proteomes" id="UP000570517"/>
    </source>
</evidence>
<dbReference type="InterPro" id="IPR044925">
    <property type="entry name" value="His-Me_finger_sf"/>
</dbReference>
<feature type="region of interest" description="Disordered" evidence="1">
    <location>
        <begin position="68"/>
        <end position="90"/>
    </location>
</feature>
<keyword evidence="4" id="KW-1185">Reference proteome</keyword>
<dbReference type="AlphaFoldDB" id="A0A850PYL5"/>
<organism evidence="3 4">
    <name type="scientific">Mycolicibacterium hippocampi</name>
    <dbReference type="NCBI Taxonomy" id="659824"/>
    <lineage>
        <taxon>Bacteria</taxon>
        <taxon>Bacillati</taxon>
        <taxon>Actinomycetota</taxon>
        <taxon>Actinomycetes</taxon>
        <taxon>Mycobacteriales</taxon>
        <taxon>Mycobacteriaceae</taxon>
        <taxon>Mycolicibacterium</taxon>
    </lineage>
</organism>
<name>A0A850PYL5_9MYCO</name>
<protein>
    <recommendedName>
        <fullName evidence="2">HNH nuclease domain-containing protein</fullName>
    </recommendedName>
</protein>
<dbReference type="InterPro" id="IPR038563">
    <property type="entry name" value="Endonuclease_7_sf"/>
</dbReference>
<accession>A0A850PYL5</accession>
<dbReference type="Proteomes" id="UP000570517">
    <property type="component" value="Unassembled WGS sequence"/>
</dbReference>
<evidence type="ECO:0000313" key="3">
    <source>
        <dbReference type="EMBL" id="NVN53523.1"/>
    </source>
</evidence>
<dbReference type="Pfam" id="PF13392">
    <property type="entry name" value="HNH_3"/>
    <property type="match status" value="1"/>
</dbReference>
<reference evidence="3 4" key="1">
    <citation type="submission" date="2020-05" db="EMBL/GenBank/DDBJ databases">
        <title>Draft genome sequence of Mycobacterium hippocampi DL, isolated from European seabass, Dicentrarchus labrax, reared in fish farms.</title>
        <authorList>
            <person name="Stathopoulou P."/>
            <person name="Asimakis E."/>
            <person name="Tzokas K."/>
            <person name="Batargias C."/>
            <person name="Tsiamis G."/>
        </authorList>
    </citation>
    <scope>NUCLEOTIDE SEQUENCE [LARGE SCALE GENOMIC DNA]</scope>
    <source>
        <strain evidence="3 4">DL</strain>
    </source>
</reference>
<dbReference type="SMART" id="SM00507">
    <property type="entry name" value="HNHc"/>
    <property type="match status" value="1"/>
</dbReference>
<feature type="domain" description="HNH nuclease" evidence="2">
    <location>
        <begin position="8"/>
        <end position="63"/>
    </location>
</feature>
<evidence type="ECO:0000259" key="2">
    <source>
        <dbReference type="SMART" id="SM00507"/>
    </source>
</evidence>
<dbReference type="Gene3D" id="3.40.1800.10">
    <property type="entry name" value="His-Me finger endonucleases"/>
    <property type="match status" value="1"/>
</dbReference>
<feature type="compositionally biased region" description="Basic residues" evidence="1">
    <location>
        <begin position="70"/>
        <end position="82"/>
    </location>
</feature>
<dbReference type="EMBL" id="JABFYL010000049">
    <property type="protein sequence ID" value="NVN53523.1"/>
    <property type="molecule type" value="Genomic_DNA"/>
</dbReference>